<protein>
    <submittedName>
        <fullName evidence="6">Membrane protein</fullName>
    </submittedName>
</protein>
<evidence type="ECO:0000256" key="5">
    <source>
        <dbReference type="SAM" id="Phobius"/>
    </source>
</evidence>
<dbReference type="RefSeq" id="WP_347722059.1">
    <property type="nucleotide sequence ID" value="NZ_CP104395.1"/>
</dbReference>
<dbReference type="Proteomes" id="UP001218034">
    <property type="component" value="Chromosome"/>
</dbReference>
<name>A0ABY8CD87_9ARCH</name>
<evidence type="ECO:0000256" key="2">
    <source>
        <dbReference type="ARBA" id="ARBA00022692"/>
    </source>
</evidence>
<feature type="transmembrane region" description="Helical" evidence="5">
    <location>
        <begin position="73"/>
        <end position="95"/>
    </location>
</feature>
<evidence type="ECO:0000256" key="3">
    <source>
        <dbReference type="ARBA" id="ARBA00022989"/>
    </source>
</evidence>
<dbReference type="InterPro" id="IPR006214">
    <property type="entry name" value="Bax_inhibitor_1-related"/>
</dbReference>
<keyword evidence="3 5" id="KW-1133">Transmembrane helix</keyword>
<evidence type="ECO:0000313" key="6">
    <source>
        <dbReference type="EMBL" id="WEL19187.1"/>
    </source>
</evidence>
<dbReference type="GeneID" id="98290196"/>
<feature type="transmembrane region" description="Helical" evidence="5">
    <location>
        <begin position="12"/>
        <end position="33"/>
    </location>
</feature>
<feature type="transmembrane region" description="Helical" evidence="5">
    <location>
        <begin position="39"/>
        <end position="61"/>
    </location>
</feature>
<organism evidence="6 7">
    <name type="scientific">Candidatus Nanohalococcus occultus</name>
    <dbReference type="NCBI Taxonomy" id="2978047"/>
    <lineage>
        <taxon>Archaea</taxon>
        <taxon>Candidatus Nanohalarchaeota</taxon>
        <taxon>Candidatus Nanohalarchaeota incertae sedis</taxon>
        <taxon>Candidatus Nanohalococcus</taxon>
    </lineage>
</organism>
<evidence type="ECO:0000256" key="4">
    <source>
        <dbReference type="ARBA" id="ARBA00023136"/>
    </source>
</evidence>
<feature type="transmembrane region" description="Helical" evidence="5">
    <location>
        <begin position="101"/>
        <end position="123"/>
    </location>
</feature>
<sequence>MFQKGELESLAVATGLILLNIGVIWAFAFTPLAAANNVLFNHFIIGVAVYGVLLSAGLFIAKRGVRDGNTGMAVGGTSLVQFAYGMFGAGVISMLSPSIQALALGTTAVATTAIAVICGLAVFGTDHDFSSWGKYANYIFLGVFGLSLVGTFSAGMIIFAFFLALIGFIVYLVDQIYRVKVKPGQPFMNGIGLYTAYMGVFVEILQMIVYMLLDE</sequence>
<accession>A0ABY8CD87</accession>
<feature type="transmembrane region" description="Helical" evidence="5">
    <location>
        <begin position="191"/>
        <end position="213"/>
    </location>
</feature>
<keyword evidence="4 5" id="KW-0472">Membrane</keyword>
<feature type="transmembrane region" description="Helical" evidence="5">
    <location>
        <begin position="158"/>
        <end position="179"/>
    </location>
</feature>
<dbReference type="Pfam" id="PF01027">
    <property type="entry name" value="Bax1-I"/>
    <property type="match status" value="1"/>
</dbReference>
<evidence type="ECO:0000256" key="1">
    <source>
        <dbReference type="ARBA" id="ARBA00004141"/>
    </source>
</evidence>
<evidence type="ECO:0000313" key="7">
    <source>
        <dbReference type="Proteomes" id="UP001218034"/>
    </source>
</evidence>
<dbReference type="EMBL" id="CP104395">
    <property type="protein sequence ID" value="WEL19187.1"/>
    <property type="molecule type" value="Genomic_DNA"/>
</dbReference>
<proteinExistence type="predicted"/>
<comment type="subcellular location">
    <subcellularLocation>
        <location evidence="1">Membrane</location>
        <topology evidence="1">Multi-pass membrane protein</topology>
    </subcellularLocation>
</comment>
<keyword evidence="7" id="KW-1185">Reference proteome</keyword>
<gene>
    <name evidence="6" type="ORF">SVXNc_0155</name>
</gene>
<reference evidence="6 7" key="1">
    <citation type="submission" date="2022-09" db="EMBL/GenBank/DDBJ databases">
        <title>Xylan utilization by haloarchaea-nanohaloarchaea associations.</title>
        <authorList>
            <person name="Yakimov M."/>
        </authorList>
    </citation>
    <scope>NUCLEOTIDE SEQUENCE [LARGE SCALE GENOMIC DNA]</scope>
    <source>
        <strain evidence="6 7">SVXNc</strain>
    </source>
</reference>
<keyword evidence="2 5" id="KW-0812">Transmembrane</keyword>